<organism evidence="3 4">
    <name type="scientific">Alicyclobacillus fastidiosus</name>
    <dbReference type="NCBI Taxonomy" id="392011"/>
    <lineage>
        <taxon>Bacteria</taxon>
        <taxon>Bacillati</taxon>
        <taxon>Bacillota</taxon>
        <taxon>Bacilli</taxon>
        <taxon>Bacillales</taxon>
        <taxon>Alicyclobacillaceae</taxon>
        <taxon>Alicyclobacillus</taxon>
    </lineage>
</organism>
<feature type="region of interest" description="Disordered" evidence="1">
    <location>
        <begin position="289"/>
        <end position="322"/>
    </location>
</feature>
<evidence type="ECO:0000313" key="3">
    <source>
        <dbReference type="EMBL" id="WAH41762.1"/>
    </source>
</evidence>
<dbReference type="RefSeq" id="WP_268005670.1">
    <property type="nucleotide sequence ID" value="NZ_BSUT01000001.1"/>
</dbReference>
<feature type="compositionally biased region" description="Basic and acidic residues" evidence="1">
    <location>
        <begin position="295"/>
        <end position="311"/>
    </location>
</feature>
<keyword evidence="2" id="KW-0732">Signal</keyword>
<name>A0ABY6ZFX7_9BACL</name>
<evidence type="ECO:0000313" key="4">
    <source>
        <dbReference type="Proteomes" id="UP001164761"/>
    </source>
</evidence>
<evidence type="ECO:0000256" key="1">
    <source>
        <dbReference type="SAM" id="MobiDB-lite"/>
    </source>
</evidence>
<gene>
    <name evidence="3" type="ORF">NZD89_26750</name>
</gene>
<dbReference type="EMBL" id="CP104067">
    <property type="protein sequence ID" value="WAH41762.1"/>
    <property type="molecule type" value="Genomic_DNA"/>
</dbReference>
<proteinExistence type="predicted"/>
<feature type="region of interest" description="Disordered" evidence="1">
    <location>
        <begin position="205"/>
        <end position="262"/>
    </location>
</feature>
<evidence type="ECO:0000256" key="2">
    <source>
        <dbReference type="SAM" id="SignalP"/>
    </source>
</evidence>
<evidence type="ECO:0008006" key="5">
    <source>
        <dbReference type="Google" id="ProtNLM"/>
    </source>
</evidence>
<feature type="region of interest" description="Disordered" evidence="1">
    <location>
        <begin position="41"/>
        <end position="73"/>
    </location>
</feature>
<dbReference type="Proteomes" id="UP001164761">
    <property type="component" value="Chromosome"/>
</dbReference>
<keyword evidence="4" id="KW-1185">Reference proteome</keyword>
<accession>A0ABY6ZFX7</accession>
<protein>
    <recommendedName>
        <fullName evidence="5">DUF5667 domain-containing protein</fullName>
    </recommendedName>
</protein>
<feature type="chain" id="PRO_5046958852" description="DUF5667 domain-containing protein" evidence="2">
    <location>
        <begin position="31"/>
        <end position="322"/>
    </location>
</feature>
<feature type="signal peptide" evidence="2">
    <location>
        <begin position="1"/>
        <end position="30"/>
    </location>
</feature>
<reference evidence="3" key="1">
    <citation type="submission" date="2022-08" db="EMBL/GenBank/DDBJ databases">
        <title>Alicyclobacillus fastidiosus DSM 17978, complete genome.</title>
        <authorList>
            <person name="Wang Q."/>
            <person name="Cai R."/>
            <person name="Wang Z."/>
        </authorList>
    </citation>
    <scope>NUCLEOTIDE SEQUENCE</scope>
    <source>
        <strain evidence="3">DSM 17978</strain>
    </source>
</reference>
<sequence length="322" mass="33306">MNMKRQKFAKGLIAGALIFGVSAAGGTVWAATDGTVTVTSVPTNTTSTAASETTNNTTTGTTNSSTSAKTSQTDLSKQLSSDYSKFIKTIYQQIEDAIKTKNITKAQQLAQFANEQISKANSLVQQGQTQEAVDALSTALASATAAQSGSDSSSASAILGNLPHNALALAAGLQHVHNLQAQQSLEKNISKEFAHLAEQLQKLASMQQQQAEKSTQAQGQTQASTGSTAATSSTSGAGQVSVKASAPSTSSTAKKPCSESKVKAEAQDNAWKSAEKVKTVAFHVAHPVGKLPAHKGGDHQRGQAEHGDHHVTNGHQNGHFGG</sequence>
<feature type="compositionally biased region" description="Low complexity" evidence="1">
    <location>
        <begin position="205"/>
        <end position="255"/>
    </location>
</feature>